<organism evidence="1 2">
    <name type="scientific">Cryomyces antarcticus</name>
    <dbReference type="NCBI Taxonomy" id="329879"/>
    <lineage>
        <taxon>Eukaryota</taxon>
        <taxon>Fungi</taxon>
        <taxon>Dikarya</taxon>
        <taxon>Ascomycota</taxon>
        <taxon>Pezizomycotina</taxon>
        <taxon>Dothideomycetes</taxon>
        <taxon>Dothideomycetes incertae sedis</taxon>
        <taxon>Cryomyces</taxon>
    </lineage>
</organism>
<name>A0ABR0LIT3_9PEZI</name>
<accession>A0ABR0LIT3</accession>
<gene>
    <name evidence="1" type="ORF">LTR16_012248</name>
</gene>
<sequence>MKARCLGHHLVPADPPLVARGKVLDRHRQVRTTARDVDLLRADGRNQHKKARARVVAAMKECDRDYPDDRAAHATCLKEIPGYKEHRVRPKF</sequence>
<evidence type="ECO:0000313" key="2">
    <source>
        <dbReference type="Proteomes" id="UP001357485"/>
    </source>
</evidence>
<dbReference type="Proteomes" id="UP001357485">
    <property type="component" value="Unassembled WGS sequence"/>
</dbReference>
<reference evidence="1 2" key="1">
    <citation type="submission" date="2023-08" db="EMBL/GenBank/DDBJ databases">
        <title>Black Yeasts Isolated from many extreme environments.</title>
        <authorList>
            <person name="Coleine C."/>
            <person name="Stajich J.E."/>
            <person name="Selbmann L."/>
        </authorList>
    </citation>
    <scope>NUCLEOTIDE SEQUENCE [LARGE SCALE GENOMIC DNA]</scope>
    <source>
        <strain evidence="1 2">CCFEE 536</strain>
    </source>
</reference>
<protein>
    <submittedName>
        <fullName evidence="1">Uncharacterized protein</fullName>
    </submittedName>
</protein>
<proteinExistence type="predicted"/>
<keyword evidence="2" id="KW-1185">Reference proteome</keyword>
<comment type="caution">
    <text evidence="1">The sequence shown here is derived from an EMBL/GenBank/DDBJ whole genome shotgun (WGS) entry which is preliminary data.</text>
</comment>
<feature type="non-terminal residue" evidence="1">
    <location>
        <position position="92"/>
    </location>
</feature>
<dbReference type="EMBL" id="JAVRRA010020642">
    <property type="protein sequence ID" value="KAK5162474.1"/>
    <property type="molecule type" value="Genomic_DNA"/>
</dbReference>
<evidence type="ECO:0000313" key="1">
    <source>
        <dbReference type="EMBL" id="KAK5162474.1"/>
    </source>
</evidence>